<organism evidence="1">
    <name type="scientific">Rhizophora mucronata</name>
    <name type="common">Asiatic mangrove</name>
    <dbReference type="NCBI Taxonomy" id="61149"/>
    <lineage>
        <taxon>Eukaryota</taxon>
        <taxon>Viridiplantae</taxon>
        <taxon>Streptophyta</taxon>
        <taxon>Embryophyta</taxon>
        <taxon>Tracheophyta</taxon>
        <taxon>Spermatophyta</taxon>
        <taxon>Magnoliopsida</taxon>
        <taxon>eudicotyledons</taxon>
        <taxon>Gunneridae</taxon>
        <taxon>Pentapetalae</taxon>
        <taxon>rosids</taxon>
        <taxon>fabids</taxon>
        <taxon>Malpighiales</taxon>
        <taxon>Rhizophoraceae</taxon>
        <taxon>Rhizophora</taxon>
    </lineage>
</organism>
<keyword evidence="1" id="KW-0804">Transcription</keyword>
<accession>A0A2P2JF77</accession>
<evidence type="ECO:0000313" key="1">
    <source>
        <dbReference type="EMBL" id="MBW92112.1"/>
    </source>
</evidence>
<dbReference type="AlphaFoldDB" id="A0A2P2JF77"/>
<proteinExistence type="predicted"/>
<sequence length="61" mass="7331">MPLWVHQKKKIRFSIKLIKASLASDLRERLKRVNVILTRQNLNIAVQKQVFWQFFCCINFA</sequence>
<protein>
    <submittedName>
        <fullName evidence="1">DNA-directed RNA polymerase subunit</fullName>
    </submittedName>
</protein>
<dbReference type="GO" id="GO:0000428">
    <property type="term" value="C:DNA-directed RNA polymerase complex"/>
    <property type="evidence" value="ECO:0007669"/>
    <property type="project" value="UniProtKB-KW"/>
</dbReference>
<keyword evidence="1" id="KW-0240">DNA-directed RNA polymerase</keyword>
<dbReference type="EMBL" id="GGEC01011629">
    <property type="protein sequence ID" value="MBW92112.1"/>
    <property type="molecule type" value="Transcribed_RNA"/>
</dbReference>
<name>A0A2P2JF77_RHIMU</name>
<reference evidence="1" key="1">
    <citation type="submission" date="2018-02" db="EMBL/GenBank/DDBJ databases">
        <title>Rhizophora mucronata_Transcriptome.</title>
        <authorList>
            <person name="Meera S.P."/>
            <person name="Sreeshan A."/>
            <person name="Augustine A."/>
        </authorList>
    </citation>
    <scope>NUCLEOTIDE SEQUENCE</scope>
    <source>
        <tissue evidence="1">Leaf</tissue>
    </source>
</reference>